<sequence>MNGELYREILTQNLFEQAYQILDNGWIFQQDNDPKHHARLTSFDSQDEVDLQVDIMKFAAASKIKERLNNYGEKELEKLIDFYGVINELNYPMPIIDTNAIHDK</sequence>
<accession>A0A397SA72</accession>
<dbReference type="Gene3D" id="3.30.420.10">
    <property type="entry name" value="Ribonuclease H-like superfamily/Ribonuclease H"/>
    <property type="match status" value="1"/>
</dbReference>
<dbReference type="GO" id="GO:0003676">
    <property type="term" value="F:nucleic acid binding"/>
    <property type="evidence" value="ECO:0007669"/>
    <property type="project" value="InterPro"/>
</dbReference>
<proteinExistence type="predicted"/>
<protein>
    <submittedName>
        <fullName evidence="1">Uncharacterized protein</fullName>
    </submittedName>
</protein>
<organism evidence="1 2">
    <name type="scientific">Glomus cerebriforme</name>
    <dbReference type="NCBI Taxonomy" id="658196"/>
    <lineage>
        <taxon>Eukaryota</taxon>
        <taxon>Fungi</taxon>
        <taxon>Fungi incertae sedis</taxon>
        <taxon>Mucoromycota</taxon>
        <taxon>Glomeromycotina</taxon>
        <taxon>Glomeromycetes</taxon>
        <taxon>Glomerales</taxon>
        <taxon>Glomeraceae</taxon>
        <taxon>Glomus</taxon>
    </lineage>
</organism>
<comment type="caution">
    <text evidence="1">The sequence shown here is derived from an EMBL/GenBank/DDBJ whole genome shotgun (WGS) entry which is preliminary data.</text>
</comment>
<dbReference type="Proteomes" id="UP000265703">
    <property type="component" value="Unassembled WGS sequence"/>
</dbReference>
<keyword evidence="2" id="KW-1185">Reference proteome</keyword>
<dbReference type="STRING" id="658196.A0A397SA72"/>
<gene>
    <name evidence="1" type="ORF">C1645_835463</name>
</gene>
<dbReference type="InterPro" id="IPR036397">
    <property type="entry name" value="RNaseH_sf"/>
</dbReference>
<dbReference type="EMBL" id="QKYT01000672">
    <property type="protein sequence ID" value="RIA82372.1"/>
    <property type="molecule type" value="Genomic_DNA"/>
</dbReference>
<evidence type="ECO:0000313" key="2">
    <source>
        <dbReference type="Proteomes" id="UP000265703"/>
    </source>
</evidence>
<evidence type="ECO:0000313" key="1">
    <source>
        <dbReference type="EMBL" id="RIA82372.1"/>
    </source>
</evidence>
<name>A0A397SA72_9GLOM</name>
<dbReference type="AlphaFoldDB" id="A0A397SA72"/>
<reference evidence="1 2" key="1">
    <citation type="submission" date="2018-06" db="EMBL/GenBank/DDBJ databases">
        <title>Comparative genomics reveals the genomic features of Rhizophagus irregularis, R. cerebriforme, R. diaphanum and Gigaspora rosea, and their symbiotic lifestyle signature.</title>
        <authorList>
            <person name="Morin E."/>
            <person name="San Clemente H."/>
            <person name="Chen E.C.H."/>
            <person name="De La Providencia I."/>
            <person name="Hainaut M."/>
            <person name="Kuo A."/>
            <person name="Kohler A."/>
            <person name="Murat C."/>
            <person name="Tang N."/>
            <person name="Roy S."/>
            <person name="Loubradou J."/>
            <person name="Henrissat B."/>
            <person name="Grigoriev I.V."/>
            <person name="Corradi N."/>
            <person name="Roux C."/>
            <person name="Martin F.M."/>
        </authorList>
    </citation>
    <scope>NUCLEOTIDE SEQUENCE [LARGE SCALE GENOMIC DNA]</scope>
    <source>
        <strain evidence="1 2">DAOM 227022</strain>
    </source>
</reference>
<dbReference type="OrthoDB" id="2441906at2759"/>